<reference evidence="3 4" key="1">
    <citation type="submission" date="2016-10" db="EMBL/GenBank/DDBJ databases">
        <authorList>
            <person name="de Groot N.N."/>
        </authorList>
    </citation>
    <scope>NUCLEOTIDE SEQUENCE [LARGE SCALE GENOMIC DNA]</scope>
    <source>
        <strain evidence="3 4">Nm9</strain>
    </source>
</reference>
<feature type="domain" description="Peptidoglycan binding-like" evidence="2">
    <location>
        <begin position="118"/>
        <end position="169"/>
    </location>
</feature>
<name>A0A1H9E6L5_9PROT</name>
<evidence type="ECO:0000313" key="4">
    <source>
        <dbReference type="Proteomes" id="UP000181998"/>
    </source>
</evidence>
<gene>
    <name evidence="3" type="ORF">SAMN05421510_10289</name>
</gene>
<dbReference type="Proteomes" id="UP000181998">
    <property type="component" value="Unassembled WGS sequence"/>
</dbReference>
<protein>
    <submittedName>
        <fullName evidence="3">Putative peptidoglycan binding domain-containing protein</fullName>
    </submittedName>
</protein>
<sequence>MNFIKTSTLTSCLVLFLSVALLIGCKPIFEKKPIPSKDDQAAAATAPSSALEPEPEPEPAALATPDEPTEIEDVQSLQSMDSAESDIDAIDIDIENNEAPAPIADDGDDIVKPDTAMIRDIQQALVNAGFNPGPVDGKSGGKTTAAIEAFQKENGIVPGKIDKRTLRALGVEF</sequence>
<dbReference type="RefSeq" id="WP_074721326.1">
    <property type="nucleotide sequence ID" value="NZ_FOFX01000028.1"/>
</dbReference>
<dbReference type="InterPro" id="IPR036366">
    <property type="entry name" value="PGBDSf"/>
</dbReference>
<dbReference type="InterPro" id="IPR036365">
    <property type="entry name" value="PGBD-like_sf"/>
</dbReference>
<organism evidence="3 4">
    <name type="scientific">Nitrosomonas ureae</name>
    <dbReference type="NCBI Taxonomy" id="44577"/>
    <lineage>
        <taxon>Bacteria</taxon>
        <taxon>Pseudomonadati</taxon>
        <taxon>Pseudomonadota</taxon>
        <taxon>Betaproteobacteria</taxon>
        <taxon>Nitrosomonadales</taxon>
        <taxon>Nitrosomonadaceae</taxon>
        <taxon>Nitrosomonas</taxon>
    </lineage>
</organism>
<dbReference type="PROSITE" id="PS51257">
    <property type="entry name" value="PROKAR_LIPOPROTEIN"/>
    <property type="match status" value="1"/>
</dbReference>
<dbReference type="InterPro" id="IPR002477">
    <property type="entry name" value="Peptidoglycan-bd-like"/>
</dbReference>
<dbReference type="OrthoDB" id="9811296at2"/>
<evidence type="ECO:0000313" key="3">
    <source>
        <dbReference type="EMBL" id="SEQ21370.1"/>
    </source>
</evidence>
<evidence type="ECO:0000256" key="1">
    <source>
        <dbReference type="SAM" id="MobiDB-lite"/>
    </source>
</evidence>
<dbReference type="AlphaFoldDB" id="A0A1H9E6L5"/>
<evidence type="ECO:0000259" key="2">
    <source>
        <dbReference type="Pfam" id="PF01471"/>
    </source>
</evidence>
<dbReference type="EMBL" id="FOFX01000028">
    <property type="protein sequence ID" value="SEQ21370.1"/>
    <property type="molecule type" value="Genomic_DNA"/>
</dbReference>
<dbReference type="Gene3D" id="1.10.101.10">
    <property type="entry name" value="PGBD-like superfamily/PGBD"/>
    <property type="match status" value="1"/>
</dbReference>
<proteinExistence type="predicted"/>
<dbReference type="STRING" id="44577.ATY38_02420"/>
<dbReference type="Pfam" id="PF01471">
    <property type="entry name" value="PG_binding_1"/>
    <property type="match status" value="1"/>
</dbReference>
<accession>A0A1H9E6L5</accession>
<feature type="compositionally biased region" description="Low complexity" evidence="1">
    <location>
        <begin position="41"/>
        <end position="52"/>
    </location>
</feature>
<dbReference type="SUPFAM" id="SSF47090">
    <property type="entry name" value="PGBD-like"/>
    <property type="match status" value="1"/>
</dbReference>
<feature type="region of interest" description="Disordered" evidence="1">
    <location>
        <begin position="33"/>
        <end position="87"/>
    </location>
</feature>